<gene>
    <name evidence="2" type="ORF">IAD32_00850</name>
</gene>
<reference evidence="2" key="2">
    <citation type="journal article" date="2021" name="PeerJ">
        <title>Extensive microbial diversity within the chicken gut microbiome revealed by metagenomics and culture.</title>
        <authorList>
            <person name="Gilroy R."/>
            <person name="Ravi A."/>
            <person name="Getino M."/>
            <person name="Pursley I."/>
            <person name="Horton D.L."/>
            <person name="Alikhan N.F."/>
            <person name="Baker D."/>
            <person name="Gharbi K."/>
            <person name="Hall N."/>
            <person name="Watson M."/>
            <person name="Adriaenssens E.M."/>
            <person name="Foster-Nyarko E."/>
            <person name="Jarju S."/>
            <person name="Secka A."/>
            <person name="Antonio M."/>
            <person name="Oren A."/>
            <person name="Chaudhuri R.R."/>
            <person name="La Ragione R."/>
            <person name="Hildebrand F."/>
            <person name="Pallen M.J."/>
        </authorList>
    </citation>
    <scope>NUCLEOTIDE SEQUENCE</scope>
    <source>
        <strain evidence="2">ChiSjej1B19-3389</strain>
    </source>
</reference>
<reference evidence="2" key="1">
    <citation type="submission" date="2020-10" db="EMBL/GenBank/DDBJ databases">
        <authorList>
            <person name="Gilroy R."/>
        </authorList>
    </citation>
    <scope>NUCLEOTIDE SEQUENCE</scope>
    <source>
        <strain evidence="2">ChiSjej1B19-3389</strain>
    </source>
</reference>
<dbReference type="Proteomes" id="UP000886787">
    <property type="component" value="Unassembled WGS sequence"/>
</dbReference>
<dbReference type="Gene3D" id="1.10.287.4300">
    <property type="entry name" value="Stage III sporulation protein AH-like"/>
    <property type="match status" value="1"/>
</dbReference>
<evidence type="ECO:0000313" key="3">
    <source>
        <dbReference type="Proteomes" id="UP000886787"/>
    </source>
</evidence>
<dbReference type="EMBL" id="DVFW01000006">
    <property type="protein sequence ID" value="HIQ79817.1"/>
    <property type="molecule type" value="Genomic_DNA"/>
</dbReference>
<dbReference type="AlphaFoldDB" id="A0A9D0ZGN9"/>
<name>A0A9D0ZGN9_9FIRM</name>
<proteinExistence type="predicted"/>
<evidence type="ECO:0000313" key="2">
    <source>
        <dbReference type="EMBL" id="HIQ79817.1"/>
    </source>
</evidence>
<dbReference type="InterPro" id="IPR038503">
    <property type="entry name" value="SpoIIIAH_sf"/>
</dbReference>
<sequence length="197" mass="21354">MKFGKRQLVLAALVVALGAAVYLNWQFAGNEDLLTATTSSTAKELGQAQFVNNSTDKTADKEEKESSESSKKQESTVKANEDSLAYFAQSKVERQKTQDEITDLAKEVIEAASSSEEAKAEAVAQAAEIAKIMEQQTNIESLIKAKGFTECFAFIQNGECSVVVCKGELSDDKVIVIKDIVNGQSGIEFENIKITEA</sequence>
<dbReference type="InterPro" id="IPR024232">
    <property type="entry name" value="SpoIIIAH"/>
</dbReference>
<feature type="region of interest" description="Disordered" evidence="1">
    <location>
        <begin position="48"/>
        <end position="77"/>
    </location>
</feature>
<evidence type="ECO:0000256" key="1">
    <source>
        <dbReference type="SAM" id="MobiDB-lite"/>
    </source>
</evidence>
<accession>A0A9D0ZGN9</accession>
<dbReference type="Pfam" id="PF12685">
    <property type="entry name" value="SpoIIIAH"/>
    <property type="match status" value="1"/>
</dbReference>
<organism evidence="2 3">
    <name type="scientific">Candidatus Scatavimonas merdigallinarum</name>
    <dbReference type="NCBI Taxonomy" id="2840914"/>
    <lineage>
        <taxon>Bacteria</taxon>
        <taxon>Bacillati</taxon>
        <taxon>Bacillota</taxon>
        <taxon>Clostridia</taxon>
        <taxon>Eubacteriales</taxon>
        <taxon>Oscillospiraceae</taxon>
        <taxon>Oscillospiraceae incertae sedis</taxon>
        <taxon>Candidatus Scatavimonas</taxon>
    </lineage>
</organism>
<feature type="compositionally biased region" description="Basic and acidic residues" evidence="1">
    <location>
        <begin position="57"/>
        <end position="77"/>
    </location>
</feature>
<protein>
    <submittedName>
        <fullName evidence="2">SpoIIIAH-like family protein</fullName>
    </submittedName>
</protein>
<comment type="caution">
    <text evidence="2">The sequence shown here is derived from an EMBL/GenBank/DDBJ whole genome shotgun (WGS) entry which is preliminary data.</text>
</comment>